<name>A0A6A6TF18_9PLEO</name>
<organism evidence="1 2">
    <name type="scientific">Lophiostoma macrostomum CBS 122681</name>
    <dbReference type="NCBI Taxonomy" id="1314788"/>
    <lineage>
        <taxon>Eukaryota</taxon>
        <taxon>Fungi</taxon>
        <taxon>Dikarya</taxon>
        <taxon>Ascomycota</taxon>
        <taxon>Pezizomycotina</taxon>
        <taxon>Dothideomycetes</taxon>
        <taxon>Pleosporomycetidae</taxon>
        <taxon>Pleosporales</taxon>
        <taxon>Lophiostomataceae</taxon>
        <taxon>Lophiostoma</taxon>
    </lineage>
</organism>
<gene>
    <name evidence="1" type="ORF">K491DRAFT_676308</name>
</gene>
<protein>
    <submittedName>
        <fullName evidence="1">Uncharacterized protein</fullName>
    </submittedName>
</protein>
<dbReference type="EMBL" id="MU004314">
    <property type="protein sequence ID" value="KAF2658480.1"/>
    <property type="molecule type" value="Genomic_DNA"/>
</dbReference>
<reference evidence="1" key="1">
    <citation type="journal article" date="2020" name="Stud. Mycol.">
        <title>101 Dothideomycetes genomes: a test case for predicting lifestyles and emergence of pathogens.</title>
        <authorList>
            <person name="Haridas S."/>
            <person name="Albert R."/>
            <person name="Binder M."/>
            <person name="Bloem J."/>
            <person name="Labutti K."/>
            <person name="Salamov A."/>
            <person name="Andreopoulos B."/>
            <person name="Baker S."/>
            <person name="Barry K."/>
            <person name="Bills G."/>
            <person name="Bluhm B."/>
            <person name="Cannon C."/>
            <person name="Castanera R."/>
            <person name="Culley D."/>
            <person name="Daum C."/>
            <person name="Ezra D."/>
            <person name="Gonzalez J."/>
            <person name="Henrissat B."/>
            <person name="Kuo A."/>
            <person name="Liang C."/>
            <person name="Lipzen A."/>
            <person name="Lutzoni F."/>
            <person name="Magnuson J."/>
            <person name="Mondo S."/>
            <person name="Nolan M."/>
            <person name="Ohm R."/>
            <person name="Pangilinan J."/>
            <person name="Park H.-J."/>
            <person name="Ramirez L."/>
            <person name="Alfaro M."/>
            <person name="Sun H."/>
            <person name="Tritt A."/>
            <person name="Yoshinaga Y."/>
            <person name="Zwiers L.-H."/>
            <person name="Turgeon B."/>
            <person name="Goodwin S."/>
            <person name="Spatafora J."/>
            <person name="Crous P."/>
            <person name="Grigoriev I."/>
        </authorList>
    </citation>
    <scope>NUCLEOTIDE SEQUENCE</scope>
    <source>
        <strain evidence="1">CBS 122681</strain>
    </source>
</reference>
<evidence type="ECO:0000313" key="2">
    <source>
        <dbReference type="Proteomes" id="UP000799324"/>
    </source>
</evidence>
<sequence>MALYRAAAIFAGLQHSFVGPVSDIRRMAVSGATFCGAGWNGWGGSDMDSGDWGGREGTVCVYREGMQGLRMRWDEVLEGLRKECWWNEYKSRCVSRECVGFSLIPRSSSLFGVEYRGSRRRRHGPLGQGFKQGRAGPARLFRKNQEPATRPFPCRKSAVGSLYASYTDSLPVGARQKQQGDQRNGGAECFWTGWAGYPSKREVTSMRRPWMRTGVLGLFPGNGLRVWTSVGVWGCDGIVIVMHGGSALVRLTFVPDDVDGVSRQLNAARIGDETSQGRRVTIPQY</sequence>
<keyword evidence="2" id="KW-1185">Reference proteome</keyword>
<proteinExistence type="predicted"/>
<dbReference type="AlphaFoldDB" id="A0A6A6TF18"/>
<dbReference type="Proteomes" id="UP000799324">
    <property type="component" value="Unassembled WGS sequence"/>
</dbReference>
<accession>A0A6A6TF18</accession>
<evidence type="ECO:0000313" key="1">
    <source>
        <dbReference type="EMBL" id="KAF2658480.1"/>
    </source>
</evidence>